<evidence type="ECO:0000256" key="1">
    <source>
        <dbReference type="ARBA" id="ARBA00001974"/>
    </source>
</evidence>
<dbReference type="HOGENOM" id="CLU_1435166_0_0_1"/>
<name>A0A0D2HCE4_9EURO</name>
<evidence type="ECO:0000313" key="4">
    <source>
        <dbReference type="Proteomes" id="UP000053617"/>
    </source>
</evidence>
<dbReference type="EMBL" id="KN847476">
    <property type="protein sequence ID" value="KIX08108.1"/>
    <property type="molecule type" value="Genomic_DNA"/>
</dbReference>
<dbReference type="OrthoDB" id="3971593at2759"/>
<dbReference type="RefSeq" id="XP_013275244.1">
    <property type="nucleotide sequence ID" value="XM_013419790.1"/>
</dbReference>
<keyword evidence="4" id="KW-1185">Reference proteome</keyword>
<comment type="cofactor">
    <cofactor evidence="1">
        <name>FAD</name>
        <dbReference type="ChEBI" id="CHEBI:57692"/>
    </cofactor>
</comment>
<dbReference type="Proteomes" id="UP000053617">
    <property type="component" value="Unassembled WGS sequence"/>
</dbReference>
<sequence length="189" mass="20884">MTPDYEVLCNGRVMDEGWFASLQKPNVGITTLPITSIQPRSVTLGPGRHYPPMSKSSSTAPTEARIIPADVIIMAGGYDTNQWRHPLDITGRNGRSPYKNMGGAGWEPQHILELVILARESMVNYNLSFTGPILRGDVDMYEVKESMELKRTSDLQKVLKNSLFPSSGCKSWDVGADGWNSTVYPTHLG</sequence>
<dbReference type="GeneID" id="25290835"/>
<dbReference type="AlphaFoldDB" id="A0A0D2HCE4"/>
<organism evidence="3 4">
    <name type="scientific">Rhinocladiella mackenziei CBS 650.93</name>
    <dbReference type="NCBI Taxonomy" id="1442369"/>
    <lineage>
        <taxon>Eukaryota</taxon>
        <taxon>Fungi</taxon>
        <taxon>Dikarya</taxon>
        <taxon>Ascomycota</taxon>
        <taxon>Pezizomycotina</taxon>
        <taxon>Eurotiomycetes</taxon>
        <taxon>Chaetothyriomycetidae</taxon>
        <taxon>Chaetothyriales</taxon>
        <taxon>Herpotrichiellaceae</taxon>
        <taxon>Rhinocladiella</taxon>
    </lineage>
</organism>
<protein>
    <submittedName>
        <fullName evidence="3">Uncharacterized protein</fullName>
    </submittedName>
</protein>
<proteinExistence type="inferred from homology"/>
<dbReference type="VEuPathDB" id="FungiDB:Z518_02764"/>
<comment type="similarity">
    <text evidence="2">Belongs to the FAD-binding monooxygenase family.</text>
</comment>
<reference evidence="3 4" key="1">
    <citation type="submission" date="2015-01" db="EMBL/GenBank/DDBJ databases">
        <title>The Genome Sequence of Rhinocladiella mackenzie CBS 650.93.</title>
        <authorList>
            <consortium name="The Broad Institute Genomics Platform"/>
            <person name="Cuomo C."/>
            <person name="de Hoog S."/>
            <person name="Gorbushina A."/>
            <person name="Stielow B."/>
            <person name="Teixiera M."/>
            <person name="Abouelleil A."/>
            <person name="Chapman S.B."/>
            <person name="Priest M."/>
            <person name="Young S.K."/>
            <person name="Wortman J."/>
            <person name="Nusbaum C."/>
            <person name="Birren B."/>
        </authorList>
    </citation>
    <scope>NUCLEOTIDE SEQUENCE [LARGE SCALE GENOMIC DNA]</scope>
    <source>
        <strain evidence="3 4">CBS 650.93</strain>
    </source>
</reference>
<dbReference type="InterPro" id="IPR051209">
    <property type="entry name" value="FAD-bind_Monooxygenase_sf"/>
</dbReference>
<evidence type="ECO:0000256" key="2">
    <source>
        <dbReference type="ARBA" id="ARBA00010139"/>
    </source>
</evidence>
<dbReference type="InterPro" id="IPR036188">
    <property type="entry name" value="FAD/NAD-bd_sf"/>
</dbReference>
<evidence type="ECO:0000313" key="3">
    <source>
        <dbReference type="EMBL" id="KIX08108.1"/>
    </source>
</evidence>
<dbReference type="PANTHER" id="PTHR42877">
    <property type="entry name" value="L-ORNITHINE N(5)-MONOOXYGENASE-RELATED"/>
    <property type="match status" value="1"/>
</dbReference>
<dbReference type="PANTHER" id="PTHR42877:SF10">
    <property type="entry name" value="L-ORNITHINE N(5)-OXYGENASE"/>
    <property type="match status" value="1"/>
</dbReference>
<accession>A0A0D2HCE4</accession>
<gene>
    <name evidence="3" type="ORF">Z518_02764</name>
</gene>
<dbReference type="Gene3D" id="3.50.50.60">
    <property type="entry name" value="FAD/NAD(P)-binding domain"/>
    <property type="match status" value="1"/>
</dbReference>